<name>A0A378VLY0_NEILA</name>
<dbReference type="Proteomes" id="UP000254193">
    <property type="component" value="Unassembled WGS sequence"/>
</dbReference>
<gene>
    <name evidence="1" type="ORF">NCTC10616_00823</name>
</gene>
<dbReference type="AlphaFoldDB" id="A0A378VLY0"/>
<evidence type="ECO:0000313" key="2">
    <source>
        <dbReference type="Proteomes" id="UP000254193"/>
    </source>
</evidence>
<dbReference type="EMBL" id="UGRO01000002">
    <property type="protein sequence ID" value="SUA17161.1"/>
    <property type="molecule type" value="Genomic_DNA"/>
</dbReference>
<proteinExistence type="predicted"/>
<keyword evidence="2" id="KW-1185">Reference proteome</keyword>
<evidence type="ECO:0000313" key="1">
    <source>
        <dbReference type="EMBL" id="SUA17161.1"/>
    </source>
</evidence>
<protein>
    <submittedName>
        <fullName evidence="1">Uncharacterized protein</fullName>
    </submittedName>
</protein>
<accession>A0A378VLY0</accession>
<reference evidence="1 2" key="1">
    <citation type="submission" date="2018-06" db="EMBL/GenBank/DDBJ databases">
        <authorList>
            <consortium name="Pathogen Informatics"/>
            <person name="Doyle S."/>
        </authorList>
    </citation>
    <scope>NUCLEOTIDE SEQUENCE [LARGE SCALE GENOMIC DNA]</scope>
    <source>
        <strain evidence="1 2">NCTC10616</strain>
    </source>
</reference>
<sequence>MNAVPSEAPSGKKNAVNLLHRIFFGKRRR</sequence>
<organism evidence="1 2">
    <name type="scientific">Neisseria lactamica</name>
    <dbReference type="NCBI Taxonomy" id="486"/>
    <lineage>
        <taxon>Bacteria</taxon>
        <taxon>Pseudomonadati</taxon>
        <taxon>Pseudomonadota</taxon>
        <taxon>Betaproteobacteria</taxon>
        <taxon>Neisseriales</taxon>
        <taxon>Neisseriaceae</taxon>
        <taxon>Neisseria</taxon>
    </lineage>
</organism>